<protein>
    <submittedName>
        <fullName evidence="8">Oligoendopeptidase F</fullName>
        <ecNumber evidence="8">3.4.24.-</ecNumber>
    </submittedName>
</protein>
<evidence type="ECO:0000256" key="2">
    <source>
        <dbReference type="ARBA" id="ARBA00022723"/>
    </source>
</evidence>
<evidence type="ECO:0000256" key="3">
    <source>
        <dbReference type="ARBA" id="ARBA00022801"/>
    </source>
</evidence>
<dbReference type="Pfam" id="PF01432">
    <property type="entry name" value="Peptidase_M3"/>
    <property type="match status" value="1"/>
</dbReference>
<sequence length="592" mass="65879">MNAAACVFLHRIDRNGSLPLMAARFENISAPRPTRESLAAGRDAVLALMEAGAWAQALSTMDQDRRDYARWSALVHLAFSRNTAEVEAKAERSYADSLAPFAQDCEVTLKRRVLAHPDRASILPLLAPPYGEHVLALWEADITTFIPAIADDLEQESKLEADYTELLAAARLEIGGQTVNLSGLAPYAEHADRAIRHEAETVRWQYFADHGERLDGIYDALVRLRHGMARKLGDENFIALAYRRLRRTDYGPEDVARYRDAVAEKVTPLVARLLEARRQEHGWDRLRFWDEALVDPRGNPKPLGGVEVLGEAAQSLFDAMDAHLPGGDAKGIGACYRLMRAGGFMDLDNRSGKAGGGFCTSFPTQSDGMPYIFANFTGTHHDIGVFTHEMGHAFQNYASRTLPGIDLLWPTYEAAEIHSMSLEFLTWPGIGKLVGEDEAERYRRMHLIQSLAFLPYGVCVDHFQHEVYARPDATPAERHAIWRRLEARYMPWTDYGDLAWPAAGGRWQAKQHIYNSPFYYIDYTLALCCALQFWVRMRQDYASALTDYVALCGRGGAAPFTALARSAGLASPFSPGALDAVVDEAAKTLGLI</sequence>
<evidence type="ECO:0000313" key="8">
    <source>
        <dbReference type="EMBL" id="AHJ62239.1"/>
    </source>
</evidence>
<comment type="cofactor">
    <cofactor evidence="6">
        <name>Zn(2+)</name>
        <dbReference type="ChEBI" id="CHEBI:29105"/>
    </cofactor>
    <text evidence="6">Binds 1 zinc ion.</text>
</comment>
<dbReference type="Gene3D" id="1.10.1370.30">
    <property type="match status" value="1"/>
</dbReference>
<dbReference type="PANTHER" id="PTHR11804">
    <property type="entry name" value="PROTEASE M3 THIMET OLIGOPEPTIDASE-RELATED"/>
    <property type="match status" value="1"/>
</dbReference>
<accession>A0AAN0RCG4</accession>
<dbReference type="GO" id="GO:0006508">
    <property type="term" value="P:proteolysis"/>
    <property type="evidence" value="ECO:0007669"/>
    <property type="project" value="UniProtKB-KW"/>
</dbReference>
<dbReference type="EMBL" id="CP003181">
    <property type="protein sequence ID" value="AHJ62239.1"/>
    <property type="molecule type" value="Genomic_DNA"/>
</dbReference>
<keyword evidence="4 6" id="KW-0862">Zinc</keyword>
<dbReference type="CDD" id="cd09606">
    <property type="entry name" value="M3B_PepF"/>
    <property type="match status" value="1"/>
</dbReference>
<evidence type="ECO:0000256" key="6">
    <source>
        <dbReference type="RuleBase" id="RU003435"/>
    </source>
</evidence>
<keyword evidence="3 6" id="KW-0378">Hydrolase</keyword>
<reference evidence="9" key="1">
    <citation type="submission" date="2012-06" db="EMBL/GenBank/DDBJ databases">
        <title>Genome analysis of multiple Granulibacter bethesdensis isolates demonstrates substantial genome diversity.</title>
        <authorList>
            <person name="Greenberg D.E."/>
            <person name="Porcella S.F."/>
            <person name="Zarember K."/>
            <person name="Zelazny A.M."/>
            <person name="Bruno D."/>
            <person name="Martens C."/>
            <person name="Barbian K.D."/>
            <person name="Jaske E."/>
            <person name="Holland S.M."/>
        </authorList>
    </citation>
    <scope>NUCLEOTIDE SEQUENCE [LARGE SCALE GENOMIC DNA]</scope>
    <source>
        <strain evidence="9">CGDNIH3</strain>
    </source>
</reference>
<dbReference type="InterPro" id="IPR001567">
    <property type="entry name" value="Pept_M3A_M3B_dom"/>
</dbReference>
<dbReference type="GO" id="GO:0046872">
    <property type="term" value="F:metal ion binding"/>
    <property type="evidence" value="ECO:0007669"/>
    <property type="project" value="UniProtKB-UniRule"/>
</dbReference>
<evidence type="ECO:0000256" key="1">
    <source>
        <dbReference type="ARBA" id="ARBA00022670"/>
    </source>
</evidence>
<dbReference type="SUPFAM" id="SSF55486">
    <property type="entry name" value="Metalloproteases ('zincins'), catalytic domain"/>
    <property type="match status" value="1"/>
</dbReference>
<comment type="similarity">
    <text evidence="6">Belongs to the peptidase M3 family.</text>
</comment>
<dbReference type="InterPro" id="IPR045090">
    <property type="entry name" value="Pept_M3A_M3B"/>
</dbReference>
<dbReference type="GO" id="GO:0004222">
    <property type="term" value="F:metalloendopeptidase activity"/>
    <property type="evidence" value="ECO:0007669"/>
    <property type="project" value="InterPro"/>
</dbReference>
<keyword evidence="1 6" id="KW-0645">Protease</keyword>
<evidence type="ECO:0000256" key="4">
    <source>
        <dbReference type="ARBA" id="ARBA00022833"/>
    </source>
</evidence>
<evidence type="ECO:0000313" key="9">
    <source>
        <dbReference type="Proteomes" id="UP000019438"/>
    </source>
</evidence>
<organism evidence="8 9">
    <name type="scientific">Granulibacter bethesdensis</name>
    <dbReference type="NCBI Taxonomy" id="364410"/>
    <lineage>
        <taxon>Bacteria</taxon>
        <taxon>Pseudomonadati</taxon>
        <taxon>Pseudomonadota</taxon>
        <taxon>Alphaproteobacteria</taxon>
        <taxon>Acetobacterales</taxon>
        <taxon>Acetobacteraceae</taxon>
        <taxon>Granulibacter</taxon>
    </lineage>
</organism>
<dbReference type="KEGG" id="gbc:GbCGDNIH3_0468"/>
<name>A0AAN0RCG4_9PROT</name>
<keyword evidence="5 6" id="KW-0482">Metalloprotease</keyword>
<evidence type="ECO:0000259" key="7">
    <source>
        <dbReference type="Pfam" id="PF01432"/>
    </source>
</evidence>
<gene>
    <name evidence="8" type="ORF">GbCGDNIH3_0468</name>
</gene>
<feature type="domain" description="Peptidase M3A/M3B catalytic" evidence="7">
    <location>
        <begin position="342"/>
        <end position="572"/>
    </location>
</feature>
<keyword evidence="2 6" id="KW-0479">Metal-binding</keyword>
<dbReference type="Proteomes" id="UP000019438">
    <property type="component" value="Chromosome"/>
</dbReference>
<proteinExistence type="inferred from homology"/>
<dbReference type="EC" id="3.4.24.-" evidence="8"/>
<dbReference type="AlphaFoldDB" id="A0AAN0RCG4"/>
<dbReference type="GO" id="GO:0006518">
    <property type="term" value="P:peptide metabolic process"/>
    <property type="evidence" value="ECO:0007669"/>
    <property type="project" value="TreeGrafter"/>
</dbReference>
<evidence type="ECO:0000256" key="5">
    <source>
        <dbReference type="ARBA" id="ARBA00023049"/>
    </source>
</evidence>
<dbReference type="PANTHER" id="PTHR11804:SF28">
    <property type="entry name" value="OLIGOENDOPEPTIDASE F"/>
    <property type="match status" value="1"/>
</dbReference>